<dbReference type="Pfam" id="PF03797">
    <property type="entry name" value="Autotransporter"/>
    <property type="match status" value="1"/>
</dbReference>
<dbReference type="Pfam" id="PF12951">
    <property type="entry name" value="PATR"/>
    <property type="match status" value="4"/>
</dbReference>
<dbReference type="InterPro" id="IPR051551">
    <property type="entry name" value="Autotransporter_adhesion"/>
</dbReference>
<protein>
    <submittedName>
        <fullName evidence="4">Autotransporter outer membrane beta-barrel domain-containing protein</fullName>
    </submittedName>
</protein>
<reference evidence="4 5" key="1">
    <citation type="submission" date="2017-08" db="EMBL/GenBank/DDBJ databases">
        <title>Infants hospitalized years apart are colonized by the same room-sourced microbial strains.</title>
        <authorList>
            <person name="Brooks B."/>
            <person name="Olm M.R."/>
            <person name="Firek B.A."/>
            <person name="Baker R."/>
            <person name="Thomas B.C."/>
            <person name="Morowitz M.J."/>
            <person name="Banfield J.F."/>
        </authorList>
    </citation>
    <scope>NUCLEOTIDE SEQUENCE [LARGE SCALE GENOMIC DNA]</scope>
    <source>
        <strain evidence="4">S2_005_003_R2_41</strain>
    </source>
</reference>
<comment type="caution">
    <text evidence="4">The sequence shown here is derived from an EMBL/GenBank/DDBJ whole genome shotgun (WGS) entry which is preliminary data.</text>
</comment>
<dbReference type="Gene3D" id="2.160.20.20">
    <property type="match status" value="1"/>
</dbReference>
<dbReference type="NCBIfam" id="TIGR01414">
    <property type="entry name" value="autotrans_barl"/>
    <property type="match status" value="1"/>
</dbReference>
<dbReference type="PANTHER" id="PTHR35037">
    <property type="entry name" value="C-TERMINAL REGION OF AIDA-LIKE PROTEIN"/>
    <property type="match status" value="1"/>
</dbReference>
<sequence length="1160" mass="112110">MRHTKHFVALRPFPASRRVPSNEQSPNMNHIYRLVRHRVTGAWTVTSELATSSARGSGIVAAVVALTICPPAHADGGRGGNSFGSSAAGGIGGSAASPVGNNGAFDGIWGGGGGGGAALTSGNSAGDGAAGGSSGGGATGGQGGLSGLRVTAGSLNAGSVAGAAGSMGGNSSLGGGGGGGGGTGFYILSTDTQGVAGAVVGGIGGAGGTATGGHVDSGGGGGGQGGAGVMSGVAANVSVSAGASVTGGAGGDGGAVVNGDGAGGGAGGSGGAGALLAAGSSLNNLGTITGGAGGLGALASPGPTGSNGAGGVGISGADLRIVNAGAISGGLSGATRANAVEFQGTANRLEIQAGANFVGNVVGSTTVGATNTLALGGLGNGTFGVGAIGNQFQNFNSFVKTGSGSWILTGTTTQLTPWTVSEGVLSISSDANLGAPGSTLRLAGGTLQTTADISSARTIDVNAVGGTVSPDANTTLTLNGAVSGAGALTMAGAGTLVLASTNTYTGGTLVRSGTLVAGSATALSQNTAYVVNGGTLNLGTWNLTTSSLSGAGGTVALNAQNLTVAQAADTSFSGSIAGSGSLTKTGAGILTLSGNSSYTGGTTLKEGRINVGSNTALGTGELAMDDGTTLGLAAAGLTLNNAIRMTGRNDPVIDTGAFSGTLTGSITGTGFLTKQGVGVLTLAGNNTYSGATLVEQGTLRAGAANTFSAGSATSVAPGATLDLAGFNQTLASVNNGGTVSLVGASPGTVLTINGPWVGNNGVLGLGTTLGGNASATDRLILNGPSAIASGTTRVAITNLGGLGGQTNGNGIEIVSTQNGATIGTNAFTLAAPVSAGAFDYRLASTSSAAYLTNTTQVSTTPTYRAEVPLYAALASQFRESNLAMLGNMHQRVGDDGVTGANTTTLEQGYRQAWGRVISIDRDIAQSGTVSPNSSGRLTGFQAGTDLWANANWRAGVYVGQLEGDMRVSGFARGILNYAAGSNDLRSQYLGTYATWKSDTGLYVDGVLQAGRHRYTAGPTLAASSGGKGDSLLASVEVGQAFRVAPNWVVEPQVQLVHQRIDLNDTAIVGALVQQDSASGWTARAGVRVKGEFQTGAGTVQPYARVNFYKRSSETDVTRFVGPAGFSDIATRTGGTSSELAVGATWQLSVSTSLYGEVGKL</sequence>
<evidence type="ECO:0000259" key="3">
    <source>
        <dbReference type="PROSITE" id="PS51208"/>
    </source>
</evidence>
<accession>A0A2W5QH82</accession>
<gene>
    <name evidence="4" type="ORF">DI563_02305</name>
</gene>
<feature type="domain" description="Autotransporter" evidence="3">
    <location>
        <begin position="905"/>
        <end position="1160"/>
    </location>
</feature>
<dbReference type="InterPro" id="IPR024973">
    <property type="entry name" value="ESPR"/>
</dbReference>
<keyword evidence="2" id="KW-0843">Virulence</keyword>
<dbReference type="PROSITE" id="PS51208">
    <property type="entry name" value="AUTOTRANSPORTER"/>
    <property type="match status" value="1"/>
</dbReference>
<evidence type="ECO:0000256" key="2">
    <source>
        <dbReference type="ARBA" id="ARBA00023026"/>
    </source>
</evidence>
<dbReference type="InterPro" id="IPR011050">
    <property type="entry name" value="Pectin_lyase_fold/virulence"/>
</dbReference>
<dbReference type="SMART" id="SM00869">
    <property type="entry name" value="Autotransporter"/>
    <property type="match status" value="1"/>
</dbReference>
<dbReference type="InterPro" id="IPR043990">
    <property type="entry name" value="AC_1"/>
</dbReference>
<name>A0A2W5QH82_VARPD</name>
<dbReference type="InterPro" id="IPR005546">
    <property type="entry name" value="Autotransporte_beta"/>
</dbReference>
<dbReference type="Proteomes" id="UP000249135">
    <property type="component" value="Unassembled WGS sequence"/>
</dbReference>
<dbReference type="NCBIfam" id="TIGR02601">
    <property type="entry name" value="autotrns_rpt"/>
    <property type="match status" value="3"/>
</dbReference>
<dbReference type="AlphaFoldDB" id="A0A2W5QH82"/>
<dbReference type="SUPFAM" id="SSF51126">
    <property type="entry name" value="Pectin lyase-like"/>
    <property type="match status" value="1"/>
</dbReference>
<dbReference type="InterPro" id="IPR036709">
    <property type="entry name" value="Autotransporte_beta_dom_sf"/>
</dbReference>
<dbReference type="GO" id="GO:0019867">
    <property type="term" value="C:outer membrane"/>
    <property type="evidence" value="ECO:0007669"/>
    <property type="project" value="InterPro"/>
</dbReference>
<dbReference type="InterPro" id="IPR013425">
    <property type="entry name" value="Autotrns_rpt"/>
</dbReference>
<organism evidence="4 5">
    <name type="scientific">Variovorax paradoxus</name>
    <dbReference type="NCBI Taxonomy" id="34073"/>
    <lineage>
        <taxon>Bacteria</taxon>
        <taxon>Pseudomonadati</taxon>
        <taxon>Pseudomonadota</taxon>
        <taxon>Betaproteobacteria</taxon>
        <taxon>Burkholderiales</taxon>
        <taxon>Comamonadaceae</taxon>
        <taxon>Variovorax</taxon>
    </lineage>
</organism>
<dbReference type="Pfam" id="PF18883">
    <property type="entry name" value="AC_1"/>
    <property type="match status" value="1"/>
</dbReference>
<dbReference type="CDD" id="cd01344">
    <property type="entry name" value="PL2_Passenger_AT"/>
    <property type="match status" value="1"/>
</dbReference>
<dbReference type="Gene3D" id="2.40.128.130">
    <property type="entry name" value="Autotransporter beta-domain"/>
    <property type="match status" value="1"/>
</dbReference>
<keyword evidence="1" id="KW-0732">Signal</keyword>
<evidence type="ECO:0000313" key="5">
    <source>
        <dbReference type="Proteomes" id="UP000249135"/>
    </source>
</evidence>
<dbReference type="InterPro" id="IPR012332">
    <property type="entry name" value="Autotransporter_pectin_lyase_C"/>
</dbReference>
<dbReference type="InterPro" id="IPR006315">
    <property type="entry name" value="OM_autotransptr_brl_dom"/>
</dbReference>
<dbReference type="SUPFAM" id="SSF103515">
    <property type="entry name" value="Autotransporter"/>
    <property type="match status" value="1"/>
</dbReference>
<proteinExistence type="predicted"/>
<dbReference type="PANTHER" id="PTHR35037:SF3">
    <property type="entry name" value="C-TERMINAL REGION OF AIDA-LIKE PROTEIN"/>
    <property type="match status" value="1"/>
</dbReference>
<evidence type="ECO:0000256" key="1">
    <source>
        <dbReference type="ARBA" id="ARBA00022729"/>
    </source>
</evidence>
<evidence type="ECO:0000313" key="4">
    <source>
        <dbReference type="EMBL" id="PZQ77891.1"/>
    </source>
</evidence>
<dbReference type="EMBL" id="QFPP01000008">
    <property type="protein sequence ID" value="PZQ77891.1"/>
    <property type="molecule type" value="Genomic_DNA"/>
</dbReference>
<dbReference type="Pfam" id="PF13018">
    <property type="entry name" value="ESPR"/>
    <property type="match status" value="1"/>
</dbReference>